<name>A0A919T8I2_9ACTN</name>
<reference evidence="1 2" key="1">
    <citation type="submission" date="2021-03" db="EMBL/GenBank/DDBJ databases">
        <title>Whole genome shotgun sequence of Actinoplanes toevensis NBRC 105298.</title>
        <authorList>
            <person name="Komaki H."/>
            <person name="Tamura T."/>
        </authorList>
    </citation>
    <scope>NUCLEOTIDE SEQUENCE [LARGE SCALE GENOMIC DNA]</scope>
    <source>
        <strain evidence="1 2">NBRC 105298</strain>
    </source>
</reference>
<organism evidence="1 2">
    <name type="scientific">Paractinoplanes toevensis</name>
    <dbReference type="NCBI Taxonomy" id="571911"/>
    <lineage>
        <taxon>Bacteria</taxon>
        <taxon>Bacillati</taxon>
        <taxon>Actinomycetota</taxon>
        <taxon>Actinomycetes</taxon>
        <taxon>Micromonosporales</taxon>
        <taxon>Micromonosporaceae</taxon>
        <taxon>Paractinoplanes</taxon>
    </lineage>
</organism>
<protein>
    <recommendedName>
        <fullName evidence="3">PE domain-containing protein</fullName>
    </recommendedName>
</protein>
<dbReference type="Gene3D" id="1.10.287.1060">
    <property type="entry name" value="ESAT-6-like"/>
    <property type="match status" value="1"/>
</dbReference>
<gene>
    <name evidence="1" type="ORF">Ato02nite_021800</name>
</gene>
<dbReference type="AlphaFoldDB" id="A0A919T8I2"/>
<evidence type="ECO:0008006" key="3">
    <source>
        <dbReference type="Google" id="ProtNLM"/>
    </source>
</evidence>
<dbReference type="Proteomes" id="UP000677082">
    <property type="component" value="Unassembled WGS sequence"/>
</dbReference>
<accession>A0A919T8I2</accession>
<evidence type="ECO:0000313" key="2">
    <source>
        <dbReference type="Proteomes" id="UP000677082"/>
    </source>
</evidence>
<sequence>MTGFMIDPERLSASGSALQSVAARLSSELASFRSELAGFGAPWGSDDIGSLIGAAHDEVSSWAFESYQDALDEMASAGADVVDISAQHTEVDENVSRRFRGLLTELGH</sequence>
<dbReference type="RefSeq" id="WP_213006320.1">
    <property type="nucleotide sequence ID" value="NZ_BOQN01000028.1"/>
</dbReference>
<dbReference type="EMBL" id="BOQN01000028">
    <property type="protein sequence ID" value="GIM90387.1"/>
    <property type="molecule type" value="Genomic_DNA"/>
</dbReference>
<proteinExistence type="predicted"/>
<comment type="caution">
    <text evidence="1">The sequence shown here is derived from an EMBL/GenBank/DDBJ whole genome shotgun (WGS) entry which is preliminary data.</text>
</comment>
<keyword evidence="2" id="KW-1185">Reference proteome</keyword>
<evidence type="ECO:0000313" key="1">
    <source>
        <dbReference type="EMBL" id="GIM90387.1"/>
    </source>
</evidence>